<comment type="caution">
    <text evidence="3">The sequence shown here is derived from an EMBL/GenBank/DDBJ whole genome shotgun (WGS) entry which is preliminary data.</text>
</comment>
<keyword evidence="2" id="KW-0812">Transmembrane</keyword>
<gene>
    <name evidence="3" type="ORF">GCM10017600_68470</name>
</gene>
<accession>A0A9W6MGN9</accession>
<name>A0A9W6MGN9_9ACTN</name>
<keyword evidence="2" id="KW-0472">Membrane</keyword>
<dbReference type="AlphaFoldDB" id="A0A9W6MGN9"/>
<reference evidence="3" key="2">
    <citation type="submission" date="2023-01" db="EMBL/GenBank/DDBJ databases">
        <authorList>
            <person name="Sun Q."/>
            <person name="Evtushenko L."/>
        </authorList>
    </citation>
    <scope>NUCLEOTIDE SEQUENCE</scope>
    <source>
        <strain evidence="3">VKM Ac-2007</strain>
    </source>
</reference>
<protein>
    <submittedName>
        <fullName evidence="3">Uncharacterized protein</fullName>
    </submittedName>
</protein>
<evidence type="ECO:0000313" key="3">
    <source>
        <dbReference type="EMBL" id="GLK13436.1"/>
    </source>
</evidence>
<evidence type="ECO:0000313" key="4">
    <source>
        <dbReference type="Proteomes" id="UP001143474"/>
    </source>
</evidence>
<keyword evidence="2" id="KW-1133">Transmembrane helix</keyword>
<organism evidence="3 4">
    <name type="scientific">Streptosporangium carneum</name>
    <dbReference type="NCBI Taxonomy" id="47481"/>
    <lineage>
        <taxon>Bacteria</taxon>
        <taxon>Bacillati</taxon>
        <taxon>Actinomycetota</taxon>
        <taxon>Actinomycetes</taxon>
        <taxon>Streptosporangiales</taxon>
        <taxon>Streptosporangiaceae</taxon>
        <taxon>Streptosporangium</taxon>
    </lineage>
</organism>
<feature type="transmembrane region" description="Helical" evidence="2">
    <location>
        <begin position="44"/>
        <end position="63"/>
    </location>
</feature>
<dbReference type="Proteomes" id="UP001143474">
    <property type="component" value="Unassembled WGS sequence"/>
</dbReference>
<keyword evidence="4" id="KW-1185">Reference proteome</keyword>
<dbReference type="EMBL" id="BSEV01000022">
    <property type="protein sequence ID" value="GLK13436.1"/>
    <property type="molecule type" value="Genomic_DNA"/>
</dbReference>
<proteinExistence type="predicted"/>
<evidence type="ECO:0000256" key="1">
    <source>
        <dbReference type="SAM" id="MobiDB-lite"/>
    </source>
</evidence>
<evidence type="ECO:0000256" key="2">
    <source>
        <dbReference type="SAM" id="Phobius"/>
    </source>
</evidence>
<sequence>MGGGWRRFVRHVRQRRYLEAYAAISIIFVVSVLGLFGIGETDKLAAAALLAVVPITMLILEILDKLESQGDRSGTWLRTSWPPELERRMTAATDDVVMVGVALPRMLTNYVSHLERRLRAGRSVGIVLVDPEGEYGPNLTTQREHGRPNAERNRQVIRTSIMTIDDELRSDPGLAERVRLVLVDFPIGTGGVLFDARMVPDAEGRVELVLGRNPEMYLERYPFGVGGYEHEHLVVTRQHPHWLDHFRREFENTANFGRVPATPGSGLGQAAGRSGTAS</sequence>
<feature type="region of interest" description="Disordered" evidence="1">
    <location>
        <begin position="257"/>
        <end position="278"/>
    </location>
</feature>
<dbReference type="RefSeq" id="WP_271221719.1">
    <property type="nucleotide sequence ID" value="NZ_BAAAVD010000029.1"/>
</dbReference>
<feature type="transmembrane region" description="Helical" evidence="2">
    <location>
        <begin position="20"/>
        <end position="38"/>
    </location>
</feature>
<reference evidence="3" key="1">
    <citation type="journal article" date="2014" name="Int. J. Syst. Evol. Microbiol.">
        <title>Complete genome sequence of Corynebacterium casei LMG S-19264T (=DSM 44701T), isolated from a smear-ripened cheese.</title>
        <authorList>
            <consortium name="US DOE Joint Genome Institute (JGI-PGF)"/>
            <person name="Walter F."/>
            <person name="Albersmeier A."/>
            <person name="Kalinowski J."/>
            <person name="Ruckert C."/>
        </authorList>
    </citation>
    <scope>NUCLEOTIDE SEQUENCE</scope>
    <source>
        <strain evidence="3">VKM Ac-2007</strain>
    </source>
</reference>